<accession>A0A419W5E0</accession>
<dbReference type="SUPFAM" id="SSF103473">
    <property type="entry name" value="MFS general substrate transporter"/>
    <property type="match status" value="1"/>
</dbReference>
<reference evidence="9 10" key="1">
    <citation type="submission" date="2018-09" db="EMBL/GenBank/DDBJ databases">
        <title>Genomic Encyclopedia of Archaeal and Bacterial Type Strains, Phase II (KMG-II): from individual species to whole genera.</title>
        <authorList>
            <person name="Goeker M."/>
        </authorList>
    </citation>
    <scope>NUCLEOTIDE SEQUENCE [LARGE SCALE GENOMIC DNA]</scope>
    <source>
        <strain evidence="9 10">DSM 27148</strain>
    </source>
</reference>
<dbReference type="PROSITE" id="PS00872">
    <property type="entry name" value="NA_GALACTOSIDE_SYMP"/>
    <property type="match status" value="1"/>
</dbReference>
<comment type="subcellular location">
    <subcellularLocation>
        <location evidence="1">Cell membrane</location>
        <topology evidence="1">Multi-pass membrane protein</topology>
    </subcellularLocation>
</comment>
<proteinExistence type="inferred from homology"/>
<dbReference type="PANTHER" id="PTHR11328:SF24">
    <property type="entry name" value="MAJOR FACILITATOR SUPERFAMILY (MFS) PROFILE DOMAIN-CONTAINING PROTEIN"/>
    <property type="match status" value="1"/>
</dbReference>
<dbReference type="PANTHER" id="PTHR11328">
    <property type="entry name" value="MAJOR FACILITATOR SUPERFAMILY DOMAIN-CONTAINING PROTEIN"/>
    <property type="match status" value="1"/>
</dbReference>
<dbReference type="InterPro" id="IPR001927">
    <property type="entry name" value="Na/Gal_symport"/>
</dbReference>
<keyword evidence="10" id="KW-1185">Reference proteome</keyword>
<dbReference type="InterPro" id="IPR036259">
    <property type="entry name" value="MFS_trans_sf"/>
</dbReference>
<evidence type="ECO:0000256" key="8">
    <source>
        <dbReference type="SAM" id="Phobius"/>
    </source>
</evidence>
<protein>
    <submittedName>
        <fullName evidence="9">GPH family glycoside/pentoside/hexuronide:cation symporter</fullName>
    </submittedName>
</protein>
<feature type="transmembrane region" description="Helical" evidence="8">
    <location>
        <begin position="80"/>
        <end position="97"/>
    </location>
</feature>
<dbReference type="Proteomes" id="UP000283387">
    <property type="component" value="Unassembled WGS sequence"/>
</dbReference>
<keyword evidence="6 8" id="KW-1133">Transmembrane helix</keyword>
<dbReference type="GO" id="GO:0006814">
    <property type="term" value="P:sodium ion transport"/>
    <property type="evidence" value="ECO:0007669"/>
    <property type="project" value="InterPro"/>
</dbReference>
<evidence type="ECO:0000313" key="10">
    <source>
        <dbReference type="Proteomes" id="UP000283387"/>
    </source>
</evidence>
<organism evidence="9 10">
    <name type="scientific">Mangrovibacterium diazotrophicum</name>
    <dbReference type="NCBI Taxonomy" id="1261403"/>
    <lineage>
        <taxon>Bacteria</taxon>
        <taxon>Pseudomonadati</taxon>
        <taxon>Bacteroidota</taxon>
        <taxon>Bacteroidia</taxon>
        <taxon>Marinilabiliales</taxon>
        <taxon>Prolixibacteraceae</taxon>
        <taxon>Mangrovibacterium</taxon>
    </lineage>
</organism>
<evidence type="ECO:0000256" key="7">
    <source>
        <dbReference type="ARBA" id="ARBA00023136"/>
    </source>
</evidence>
<evidence type="ECO:0000256" key="6">
    <source>
        <dbReference type="ARBA" id="ARBA00022989"/>
    </source>
</evidence>
<comment type="similarity">
    <text evidence="2">Belongs to the sodium:galactoside symporter (TC 2.A.2) family.</text>
</comment>
<dbReference type="OrthoDB" id="9764596at2"/>
<dbReference type="GO" id="GO:0005886">
    <property type="term" value="C:plasma membrane"/>
    <property type="evidence" value="ECO:0007669"/>
    <property type="project" value="UniProtKB-SubCell"/>
</dbReference>
<keyword evidence="3" id="KW-0813">Transport</keyword>
<dbReference type="GO" id="GO:0015293">
    <property type="term" value="F:symporter activity"/>
    <property type="evidence" value="ECO:0007669"/>
    <property type="project" value="InterPro"/>
</dbReference>
<evidence type="ECO:0000256" key="5">
    <source>
        <dbReference type="ARBA" id="ARBA00022692"/>
    </source>
</evidence>
<dbReference type="InterPro" id="IPR018043">
    <property type="entry name" value="Na/Gal_symport_CS"/>
</dbReference>
<keyword evidence="5 8" id="KW-0812">Transmembrane</keyword>
<sequence length="494" mass="55154">MTQPIKLKEKVGYSFGDFASSMFWKLFTMFLTIFYTDVIELTPAAVGTMLLLTRVWDSINDPMMGVICDRTHTRRGKFRPYLLWVAIPFALVGVLTFTKFDFGPTGKLIYAYVTYTLMMMVYTAVNVPYSSLMGVMSPVPAERTTLASFRFIGAFSGGIFVTATAAHLIDFFKNGGATEAQGYQYTVIIYAILAVLFFWLTFAWTNERVKPVRQEKSSVREDFKDLSKNRPWFIVLGAGVFALIFLSLRDGSMMYYFKYFVKDQELPYFGLVGWEKLASVYMTMWLASNMLGVILAKPVSALFGKKRTFGVAMLVSAGISLMMFWLQPGQIALIFGLNVLVGISAGIIMPLIWAMYADIADFSEWKTGRRATGLIFSSSSMSQKMGGALGGAITLWILAAYGFQANLDQTQLGLTGIKMTLSIYPALGAAISAVFILGYQLSDKFMLQVTAELEEKRQHQGKETIQKQDLNETGMSVKNRMRSDLHADASVNIN</sequence>
<feature type="transmembrane region" description="Helical" evidence="8">
    <location>
        <begin position="109"/>
        <end position="129"/>
    </location>
</feature>
<evidence type="ECO:0000313" key="9">
    <source>
        <dbReference type="EMBL" id="RKD90640.1"/>
    </source>
</evidence>
<dbReference type="Pfam" id="PF13347">
    <property type="entry name" value="MFS_2"/>
    <property type="match status" value="1"/>
</dbReference>
<feature type="transmembrane region" description="Helical" evidence="8">
    <location>
        <begin position="385"/>
        <end position="403"/>
    </location>
</feature>
<evidence type="ECO:0000256" key="1">
    <source>
        <dbReference type="ARBA" id="ARBA00004651"/>
    </source>
</evidence>
<keyword evidence="4" id="KW-1003">Cell membrane</keyword>
<feature type="transmembrane region" description="Helical" evidence="8">
    <location>
        <begin position="332"/>
        <end position="356"/>
    </location>
</feature>
<feature type="transmembrane region" description="Helical" evidence="8">
    <location>
        <begin position="183"/>
        <end position="204"/>
    </location>
</feature>
<dbReference type="RefSeq" id="WP_120272029.1">
    <property type="nucleotide sequence ID" value="NZ_RAPN01000001.1"/>
</dbReference>
<feature type="transmembrane region" description="Helical" evidence="8">
    <location>
        <begin position="423"/>
        <end position="441"/>
    </location>
</feature>
<evidence type="ECO:0000256" key="3">
    <source>
        <dbReference type="ARBA" id="ARBA00022448"/>
    </source>
</evidence>
<evidence type="ECO:0000256" key="2">
    <source>
        <dbReference type="ARBA" id="ARBA00009617"/>
    </source>
</evidence>
<gene>
    <name evidence="9" type="ORF">BC643_0981</name>
</gene>
<feature type="transmembrane region" description="Helical" evidence="8">
    <location>
        <begin position="308"/>
        <end position="326"/>
    </location>
</feature>
<feature type="transmembrane region" description="Helical" evidence="8">
    <location>
        <begin position="232"/>
        <end position="257"/>
    </location>
</feature>
<evidence type="ECO:0000256" key="4">
    <source>
        <dbReference type="ARBA" id="ARBA00022475"/>
    </source>
</evidence>
<feature type="transmembrane region" description="Helical" evidence="8">
    <location>
        <begin position="277"/>
        <end position="296"/>
    </location>
</feature>
<dbReference type="CDD" id="cd17332">
    <property type="entry name" value="MFS_MelB_like"/>
    <property type="match status" value="1"/>
</dbReference>
<comment type="caution">
    <text evidence="9">The sequence shown here is derived from an EMBL/GenBank/DDBJ whole genome shotgun (WGS) entry which is preliminary data.</text>
</comment>
<name>A0A419W5E0_9BACT</name>
<dbReference type="AlphaFoldDB" id="A0A419W5E0"/>
<feature type="transmembrane region" description="Helical" evidence="8">
    <location>
        <begin position="149"/>
        <end position="171"/>
    </location>
</feature>
<dbReference type="Gene3D" id="1.20.1250.20">
    <property type="entry name" value="MFS general substrate transporter like domains"/>
    <property type="match status" value="2"/>
</dbReference>
<dbReference type="GO" id="GO:0008643">
    <property type="term" value="P:carbohydrate transport"/>
    <property type="evidence" value="ECO:0007669"/>
    <property type="project" value="InterPro"/>
</dbReference>
<keyword evidence="7 8" id="KW-0472">Membrane</keyword>
<dbReference type="EMBL" id="RAPN01000001">
    <property type="protein sequence ID" value="RKD90640.1"/>
    <property type="molecule type" value="Genomic_DNA"/>
</dbReference>
<dbReference type="InterPro" id="IPR039672">
    <property type="entry name" value="MFS_2"/>
</dbReference>
<dbReference type="NCBIfam" id="TIGR00792">
    <property type="entry name" value="gph"/>
    <property type="match status" value="1"/>
</dbReference>